<evidence type="ECO:0000256" key="15">
    <source>
        <dbReference type="SAM" id="MobiDB-lite"/>
    </source>
</evidence>
<dbReference type="InterPro" id="IPR005788">
    <property type="entry name" value="PDI_thioredoxin-like_dom"/>
</dbReference>
<dbReference type="PRINTS" id="PR00421">
    <property type="entry name" value="THIOREDOXIN"/>
</dbReference>
<dbReference type="EMBL" id="SELW01000641">
    <property type="protein sequence ID" value="TID16667.1"/>
    <property type="molecule type" value="Genomic_DNA"/>
</dbReference>
<feature type="region of interest" description="Disordered" evidence="15">
    <location>
        <begin position="491"/>
        <end position="524"/>
    </location>
</feature>
<organism evidence="17 18">
    <name type="scientific">Pichia inconspicua</name>
    <dbReference type="NCBI Taxonomy" id="52247"/>
    <lineage>
        <taxon>Eukaryota</taxon>
        <taxon>Fungi</taxon>
        <taxon>Dikarya</taxon>
        <taxon>Ascomycota</taxon>
        <taxon>Saccharomycotina</taxon>
        <taxon>Pichiomycetes</taxon>
        <taxon>Pichiales</taxon>
        <taxon>Pichiaceae</taxon>
        <taxon>Pichia</taxon>
    </lineage>
</organism>
<dbReference type="Pfam" id="PF00085">
    <property type="entry name" value="Thioredoxin"/>
    <property type="match status" value="2"/>
</dbReference>
<dbReference type="NCBIfam" id="TIGR01126">
    <property type="entry name" value="pdi_dom"/>
    <property type="match status" value="1"/>
</dbReference>
<comment type="caution">
    <text evidence="17">The sequence shown here is derived from an EMBL/GenBank/DDBJ whole genome shotgun (WGS) entry which is preliminary data.</text>
</comment>
<dbReference type="FunFam" id="3.40.30.10:FF:000017">
    <property type="entry name" value="Protein disulfide-isomerase A4"/>
    <property type="match status" value="1"/>
</dbReference>
<evidence type="ECO:0000256" key="5">
    <source>
        <dbReference type="ARBA" id="ARBA00012723"/>
    </source>
</evidence>
<dbReference type="SUPFAM" id="SSF52833">
    <property type="entry name" value="Thioredoxin-like"/>
    <property type="match status" value="4"/>
</dbReference>
<evidence type="ECO:0000259" key="16">
    <source>
        <dbReference type="PROSITE" id="PS51352"/>
    </source>
</evidence>
<evidence type="ECO:0000256" key="7">
    <source>
        <dbReference type="ARBA" id="ARBA00022737"/>
    </source>
</evidence>
<keyword evidence="7" id="KW-0677">Repeat</keyword>
<feature type="chain" id="PRO_5020941554" description="Protein disulfide-isomerase" evidence="14">
    <location>
        <begin position="24"/>
        <end position="524"/>
    </location>
</feature>
<comment type="subcellular location">
    <subcellularLocation>
        <location evidence="3">Endoplasmic reticulum lumen</location>
    </subcellularLocation>
</comment>
<keyword evidence="10 14" id="KW-0413">Isomerase</keyword>
<evidence type="ECO:0000256" key="3">
    <source>
        <dbReference type="ARBA" id="ARBA00004319"/>
    </source>
</evidence>
<evidence type="ECO:0000313" key="18">
    <source>
        <dbReference type="Proteomes" id="UP000307173"/>
    </source>
</evidence>
<keyword evidence="11 12" id="KW-0676">Redox-active center</keyword>
<dbReference type="InterPro" id="IPR005792">
    <property type="entry name" value="Prot_disulphide_isomerase"/>
</dbReference>
<dbReference type="InterPro" id="IPR017937">
    <property type="entry name" value="Thioredoxin_CS"/>
</dbReference>
<dbReference type="GO" id="GO:0003756">
    <property type="term" value="F:protein disulfide isomerase activity"/>
    <property type="evidence" value="ECO:0007669"/>
    <property type="project" value="UniProtKB-EC"/>
</dbReference>
<evidence type="ECO:0000256" key="13">
    <source>
        <dbReference type="RuleBase" id="RU004208"/>
    </source>
</evidence>
<dbReference type="PANTHER" id="PTHR18929">
    <property type="entry name" value="PROTEIN DISULFIDE ISOMERASE"/>
    <property type="match status" value="1"/>
</dbReference>
<proteinExistence type="inferred from homology"/>
<feature type="domain" description="Thioredoxin" evidence="16">
    <location>
        <begin position="22"/>
        <end position="141"/>
    </location>
</feature>
<evidence type="ECO:0000256" key="1">
    <source>
        <dbReference type="ARBA" id="ARBA00001182"/>
    </source>
</evidence>
<dbReference type="Proteomes" id="UP000307173">
    <property type="component" value="Unassembled WGS sequence"/>
</dbReference>
<dbReference type="STRING" id="52247.A0A4T0WX77"/>
<dbReference type="InterPro" id="IPR013766">
    <property type="entry name" value="Thioredoxin_domain"/>
</dbReference>
<keyword evidence="18" id="KW-1185">Reference proteome</keyword>
<dbReference type="PANTHER" id="PTHR18929:SF132">
    <property type="entry name" value="PROTEIN DISULFIDE-ISOMERASE A3"/>
    <property type="match status" value="1"/>
</dbReference>
<dbReference type="CDD" id="cd02981">
    <property type="entry name" value="PDI_b_family"/>
    <property type="match status" value="1"/>
</dbReference>
<evidence type="ECO:0000256" key="4">
    <source>
        <dbReference type="ARBA" id="ARBA00006347"/>
    </source>
</evidence>
<dbReference type="NCBIfam" id="TIGR01130">
    <property type="entry name" value="ER_PDI_fam"/>
    <property type="match status" value="1"/>
</dbReference>
<dbReference type="Gene3D" id="3.40.30.10">
    <property type="entry name" value="Glutaredoxin"/>
    <property type="match status" value="4"/>
</dbReference>
<dbReference type="OrthoDB" id="427280at2759"/>
<keyword evidence="9 12" id="KW-1015">Disulfide bond</keyword>
<keyword evidence="6 14" id="KW-0732">Signal</keyword>
<evidence type="ECO:0000256" key="11">
    <source>
        <dbReference type="ARBA" id="ARBA00023284"/>
    </source>
</evidence>
<keyword evidence="8" id="KW-0256">Endoplasmic reticulum</keyword>
<comment type="function">
    <text evidence="2">Participates in the folding of proteins containing disulfide bonds, may be involved in glycosylation, prolyl hydroxylation and triglyceride transfer.</text>
</comment>
<gene>
    <name evidence="17" type="ORF">CANINC_004119</name>
</gene>
<feature type="domain" description="Thioredoxin" evidence="16">
    <location>
        <begin position="367"/>
        <end position="484"/>
    </location>
</feature>
<sequence>MKFSIKAIASIMAAITHFTSVSAEGAVAPEDSAVVKLTEETFEEFISSNPYVLAEFFAPWCGHCKNLGPEFASAADSLNESNPEIKLAQIDCTEERDLCSQMEIKGYPTLKVFKGNSDSVSDYRGQRNADSIANYMIKLTLPAVQIFEDAKALTEKLADVTESFILQVLPPAANESDSNNTFYDVANQYSEHFTFASTSDPSFVEKYTNSTDKPAYVVFRKGEAIEDASVYDGEDIGDSADTLVEFISIETKPLFGEINGATYQAYTSSGIPLAYYFYNTKEERDAVEPIIKKIAKEFRGDINFVGLDAAQFGMHAQNLNMQESFPLFVIHDLKDNKKYGIEQSKDLDNSEIEDFVKNFKEGKLEPIVKSEPIPETQDSPVYHLVGKEHNDIVNSKKDVLVKYYAPWCGHCKKLAPIFEELSALYKGKDVLLAELDHTQNDVDGVEIQGYPTIVLFPADGSDPVYFEQERSLESMANFIKEHGALKIDILAEDDEGDVDTNEEQPNEAAESAPVEEASTEHDEL</sequence>
<reference evidence="17 18" key="1">
    <citation type="journal article" date="2019" name="Front. Genet.">
        <title>Whole-Genome Sequencing of the Opportunistic Yeast Pathogen Candida inconspicua Uncovers Its Hybrid Origin.</title>
        <authorList>
            <person name="Mixao V."/>
            <person name="Hansen A.P."/>
            <person name="Saus E."/>
            <person name="Boekhout T."/>
            <person name="Lass-Florl C."/>
            <person name="Gabaldon T."/>
        </authorList>
    </citation>
    <scope>NUCLEOTIDE SEQUENCE [LARGE SCALE GENOMIC DNA]</scope>
    <source>
        <strain evidence="17 18">CBS 180</strain>
    </source>
</reference>
<dbReference type="GO" id="GO:0006457">
    <property type="term" value="P:protein folding"/>
    <property type="evidence" value="ECO:0007669"/>
    <property type="project" value="TreeGrafter"/>
</dbReference>
<comment type="similarity">
    <text evidence="4 13">Belongs to the protein disulfide isomerase family.</text>
</comment>
<evidence type="ECO:0000256" key="8">
    <source>
        <dbReference type="ARBA" id="ARBA00022824"/>
    </source>
</evidence>
<feature type="compositionally biased region" description="Low complexity" evidence="15">
    <location>
        <begin position="507"/>
        <end position="516"/>
    </location>
</feature>
<dbReference type="EC" id="5.3.4.1" evidence="5 14"/>
<evidence type="ECO:0000256" key="9">
    <source>
        <dbReference type="ARBA" id="ARBA00023157"/>
    </source>
</evidence>
<feature type="disulfide bond" description="Redox-active" evidence="12">
    <location>
        <begin position="61"/>
        <end position="64"/>
    </location>
</feature>
<accession>A0A4T0WX77</accession>
<comment type="catalytic activity">
    <reaction evidence="1 14">
        <text>Catalyzes the rearrangement of -S-S- bonds in proteins.</text>
        <dbReference type="EC" id="5.3.4.1"/>
    </reaction>
</comment>
<dbReference type="GO" id="GO:0034976">
    <property type="term" value="P:response to endoplasmic reticulum stress"/>
    <property type="evidence" value="ECO:0007669"/>
    <property type="project" value="TreeGrafter"/>
</dbReference>
<dbReference type="FunFam" id="3.40.30.10:FF:000139">
    <property type="entry name" value="Protein disulfide-isomerase"/>
    <property type="match status" value="1"/>
</dbReference>
<evidence type="ECO:0000256" key="14">
    <source>
        <dbReference type="RuleBase" id="RU361130"/>
    </source>
</evidence>
<protein>
    <recommendedName>
        <fullName evidence="5 14">Protein disulfide-isomerase</fullName>
        <ecNumber evidence="5 14">5.3.4.1</ecNumber>
    </recommendedName>
</protein>
<evidence type="ECO:0000256" key="6">
    <source>
        <dbReference type="ARBA" id="ARBA00022729"/>
    </source>
</evidence>
<feature type="disulfide bond" description="Redox-active" evidence="12">
    <location>
        <begin position="408"/>
        <end position="411"/>
    </location>
</feature>
<evidence type="ECO:0000256" key="2">
    <source>
        <dbReference type="ARBA" id="ARBA00002692"/>
    </source>
</evidence>
<dbReference type="InterPro" id="IPR036249">
    <property type="entry name" value="Thioredoxin-like_sf"/>
</dbReference>
<name>A0A4T0WX77_9ASCO</name>
<dbReference type="PROSITE" id="PS00194">
    <property type="entry name" value="THIOREDOXIN_1"/>
    <property type="match status" value="2"/>
</dbReference>
<feature type="compositionally biased region" description="Acidic residues" evidence="15">
    <location>
        <begin position="491"/>
        <end position="505"/>
    </location>
</feature>
<evidence type="ECO:0000256" key="12">
    <source>
        <dbReference type="PIRSR" id="PIRSR605792-51"/>
    </source>
</evidence>
<dbReference type="PROSITE" id="PS51352">
    <property type="entry name" value="THIOREDOXIN_2"/>
    <property type="match status" value="2"/>
</dbReference>
<dbReference type="CDD" id="cd02961">
    <property type="entry name" value="PDI_a_family"/>
    <property type="match status" value="1"/>
</dbReference>
<dbReference type="Pfam" id="PF13848">
    <property type="entry name" value="Thioredoxin_6"/>
    <property type="match status" value="1"/>
</dbReference>
<dbReference type="AlphaFoldDB" id="A0A4T0WX77"/>
<dbReference type="CDD" id="cd02982">
    <property type="entry name" value="PDI_b'_family"/>
    <property type="match status" value="1"/>
</dbReference>
<evidence type="ECO:0000313" key="17">
    <source>
        <dbReference type="EMBL" id="TID16667.1"/>
    </source>
</evidence>
<feature type="signal peptide" evidence="14">
    <location>
        <begin position="1"/>
        <end position="23"/>
    </location>
</feature>
<dbReference type="CDD" id="cd02995">
    <property type="entry name" value="PDI_a_PDI_a'_C"/>
    <property type="match status" value="1"/>
</dbReference>
<evidence type="ECO:0000256" key="10">
    <source>
        <dbReference type="ARBA" id="ARBA00023235"/>
    </source>
</evidence>
<dbReference type="GO" id="GO:0005788">
    <property type="term" value="C:endoplasmic reticulum lumen"/>
    <property type="evidence" value="ECO:0007669"/>
    <property type="project" value="UniProtKB-SubCell"/>
</dbReference>